<protein>
    <recommendedName>
        <fullName evidence="2">SLH domain-containing protein</fullName>
    </recommendedName>
</protein>
<dbReference type="PROSITE" id="PS51272">
    <property type="entry name" value="SLH"/>
    <property type="match status" value="1"/>
</dbReference>
<feature type="domain" description="SLH" evidence="2">
    <location>
        <begin position="1"/>
        <end position="52"/>
    </location>
</feature>
<evidence type="ECO:0000313" key="3">
    <source>
        <dbReference type="EMBL" id="NOU95762.1"/>
    </source>
</evidence>
<keyword evidence="4" id="KW-1185">Reference proteome</keyword>
<evidence type="ECO:0000256" key="1">
    <source>
        <dbReference type="SAM" id="MobiDB-lite"/>
    </source>
</evidence>
<dbReference type="InterPro" id="IPR001119">
    <property type="entry name" value="SLH_dom"/>
</dbReference>
<proteinExistence type="predicted"/>
<accession>A0A972GXT6</accession>
<sequence>MSHLLNTKDPKRGPGTSYADQSFRPNQTISRQEMAAMIYRAMTFAGIVKTDKNSSS</sequence>
<feature type="compositionally biased region" description="Basic and acidic residues" evidence="1">
    <location>
        <begin position="1"/>
        <end position="12"/>
    </location>
</feature>
<organism evidence="3 4">
    <name type="scientific">Paenibacillus foliorum</name>
    <dbReference type="NCBI Taxonomy" id="2654974"/>
    <lineage>
        <taxon>Bacteria</taxon>
        <taxon>Bacillati</taxon>
        <taxon>Bacillota</taxon>
        <taxon>Bacilli</taxon>
        <taxon>Bacillales</taxon>
        <taxon>Paenibacillaceae</taxon>
        <taxon>Paenibacillus</taxon>
    </lineage>
</organism>
<feature type="compositionally biased region" description="Polar residues" evidence="1">
    <location>
        <begin position="18"/>
        <end position="29"/>
    </location>
</feature>
<feature type="region of interest" description="Disordered" evidence="1">
    <location>
        <begin position="1"/>
        <end position="29"/>
    </location>
</feature>
<gene>
    <name evidence="3" type="ORF">GC093_21420</name>
</gene>
<comment type="caution">
    <text evidence="3">The sequence shown here is derived from an EMBL/GenBank/DDBJ whole genome shotgun (WGS) entry which is preliminary data.</text>
</comment>
<dbReference type="Pfam" id="PF00395">
    <property type="entry name" value="SLH"/>
    <property type="match status" value="1"/>
</dbReference>
<reference evidence="3" key="1">
    <citation type="submission" date="2019-10" db="EMBL/GenBank/DDBJ databases">
        <title>Description of Paenibacillus glebae sp. nov.</title>
        <authorList>
            <person name="Carlier A."/>
            <person name="Qi S."/>
        </authorList>
    </citation>
    <scope>NUCLEOTIDE SEQUENCE</scope>
    <source>
        <strain evidence="3">LMG 31456</strain>
    </source>
</reference>
<dbReference type="Proteomes" id="UP000641588">
    <property type="component" value="Unassembled WGS sequence"/>
</dbReference>
<evidence type="ECO:0000313" key="4">
    <source>
        <dbReference type="Proteomes" id="UP000641588"/>
    </source>
</evidence>
<evidence type="ECO:0000259" key="2">
    <source>
        <dbReference type="PROSITE" id="PS51272"/>
    </source>
</evidence>
<dbReference type="EMBL" id="WHOD01000082">
    <property type="protein sequence ID" value="NOU95762.1"/>
    <property type="molecule type" value="Genomic_DNA"/>
</dbReference>
<name>A0A972GXT6_9BACL</name>
<dbReference type="AlphaFoldDB" id="A0A972GXT6"/>
<dbReference type="RefSeq" id="WP_171654120.1">
    <property type="nucleotide sequence ID" value="NZ_WHOD01000082.1"/>
</dbReference>